<dbReference type="EnsemblBacteria" id="ABY36654">
    <property type="protein sequence ID" value="ABY36654"/>
    <property type="gene ID" value="Caur_3470"/>
</dbReference>
<dbReference type="HOGENOM" id="CLU_046420_0_1_0"/>
<accession>A9WKM6</accession>
<evidence type="ECO:0000256" key="1">
    <source>
        <dbReference type="SAM" id="MobiDB-lite"/>
    </source>
</evidence>
<dbReference type="PANTHER" id="PTHR38588">
    <property type="entry name" value="BLL0334 PROTEIN"/>
    <property type="match status" value="1"/>
</dbReference>
<dbReference type="InterPro" id="IPR010419">
    <property type="entry name" value="CO_DH_gsu"/>
</dbReference>
<dbReference type="InParanoid" id="A9WKM6"/>
<dbReference type="STRING" id="324602.Caur_3470"/>
<dbReference type="eggNOG" id="COG3427">
    <property type="taxonomic scope" value="Bacteria"/>
</dbReference>
<evidence type="ECO:0000313" key="2">
    <source>
        <dbReference type="EMBL" id="ABY36654.1"/>
    </source>
</evidence>
<proteinExistence type="predicted"/>
<dbReference type="Gene3D" id="3.30.530.20">
    <property type="match status" value="1"/>
</dbReference>
<keyword evidence="3" id="KW-1185">Reference proteome</keyword>
<dbReference type="InterPro" id="IPR023393">
    <property type="entry name" value="START-like_dom_sf"/>
</dbReference>
<name>A9WKM6_CHLAA</name>
<dbReference type="SUPFAM" id="SSF55961">
    <property type="entry name" value="Bet v1-like"/>
    <property type="match status" value="1"/>
</dbReference>
<dbReference type="Proteomes" id="UP000002008">
    <property type="component" value="Chromosome"/>
</dbReference>
<protein>
    <submittedName>
        <fullName evidence="2">Carbon monoxide dehydrogenase subunit G</fullName>
    </submittedName>
</protein>
<dbReference type="RefSeq" id="WP_012259307.1">
    <property type="nucleotide sequence ID" value="NC_010175.1"/>
</dbReference>
<feature type="compositionally biased region" description="Low complexity" evidence="1">
    <location>
        <begin position="153"/>
        <end position="165"/>
    </location>
</feature>
<dbReference type="eggNOG" id="COG3170">
    <property type="taxonomic scope" value="Bacteria"/>
</dbReference>
<dbReference type="PANTHER" id="PTHR38588:SF1">
    <property type="entry name" value="BLL0334 PROTEIN"/>
    <property type="match status" value="1"/>
</dbReference>
<feature type="region of interest" description="Disordered" evidence="1">
    <location>
        <begin position="151"/>
        <end position="218"/>
    </location>
</feature>
<sequence>MKIAGNYTFAASREEVWAALNDPEVLARTIPGCQRLEQVGENEYESTLKIGLQAVRGVYSGRVKIDNLHPPESYEIHVDGKGSNGFLKGSGSIQLREENGHTILDYGGEAQIGGTIASVGQRLLDGAAKTLISQSLKALAAQIEARRAGGSGSEAVAEPAAAPAAPETPPVAAPVESATETSTTTSAPASAPAASTSAPAAEVREAPASAQPETPSFRRTIHVPAGEGLSEIDVALGVVEDFLKERPWVPWVIVAFLLGYLLGQRR</sequence>
<dbReference type="EMBL" id="CP000909">
    <property type="protein sequence ID" value="ABY36654.1"/>
    <property type="molecule type" value="Genomic_DNA"/>
</dbReference>
<feature type="compositionally biased region" description="Low complexity" evidence="1">
    <location>
        <begin position="173"/>
        <end position="201"/>
    </location>
</feature>
<dbReference type="PATRIC" id="fig|324602.8.peg.3911"/>
<gene>
    <name evidence="2" type="ordered locus">Caur_3470</name>
</gene>
<dbReference type="CDD" id="cd05018">
    <property type="entry name" value="CoxG"/>
    <property type="match status" value="1"/>
</dbReference>
<dbReference type="AlphaFoldDB" id="A9WKM6"/>
<dbReference type="KEGG" id="cau:Caur_3470"/>
<evidence type="ECO:0000313" key="3">
    <source>
        <dbReference type="Proteomes" id="UP000002008"/>
    </source>
</evidence>
<organism evidence="2 3">
    <name type="scientific">Chloroflexus aurantiacus (strain ATCC 29366 / DSM 635 / J-10-fl)</name>
    <dbReference type="NCBI Taxonomy" id="324602"/>
    <lineage>
        <taxon>Bacteria</taxon>
        <taxon>Bacillati</taxon>
        <taxon>Chloroflexota</taxon>
        <taxon>Chloroflexia</taxon>
        <taxon>Chloroflexales</taxon>
        <taxon>Chloroflexineae</taxon>
        <taxon>Chloroflexaceae</taxon>
        <taxon>Chloroflexus</taxon>
    </lineage>
</organism>
<dbReference type="Pfam" id="PF06240">
    <property type="entry name" value="COXG"/>
    <property type="match status" value="1"/>
</dbReference>
<reference evidence="3" key="1">
    <citation type="journal article" date="2011" name="BMC Genomics">
        <title>Complete genome sequence of the filamentous anoxygenic phototrophic bacterium Chloroflexus aurantiacus.</title>
        <authorList>
            <person name="Tang K.H."/>
            <person name="Barry K."/>
            <person name="Chertkov O."/>
            <person name="Dalin E."/>
            <person name="Han C.S."/>
            <person name="Hauser L.J."/>
            <person name="Honchak B.M."/>
            <person name="Karbach L.E."/>
            <person name="Land M.L."/>
            <person name="Lapidus A."/>
            <person name="Larimer F.W."/>
            <person name="Mikhailova N."/>
            <person name="Pitluck S."/>
            <person name="Pierson B.K."/>
            <person name="Blankenship R.E."/>
        </authorList>
    </citation>
    <scope>NUCLEOTIDE SEQUENCE [LARGE SCALE GENOMIC DNA]</scope>
    <source>
        <strain evidence="3">ATCC 29366 / DSM 635 / J-10-fl</strain>
    </source>
</reference>